<keyword evidence="8" id="KW-1185">Reference proteome</keyword>
<dbReference type="InterPro" id="IPR008984">
    <property type="entry name" value="SMAD_FHA_dom_sf"/>
</dbReference>
<dbReference type="OrthoDB" id="5402974at2759"/>
<dbReference type="Gene3D" id="1.10.10.10">
    <property type="entry name" value="Winged helix-like DNA-binding domain superfamily/Winged helix DNA-binding domain"/>
    <property type="match status" value="1"/>
</dbReference>
<dbReference type="Pfam" id="PF00250">
    <property type="entry name" value="Forkhead"/>
    <property type="match status" value="1"/>
</dbReference>
<feature type="compositionally biased region" description="Acidic residues" evidence="4">
    <location>
        <begin position="374"/>
        <end position="384"/>
    </location>
</feature>
<dbReference type="EMBL" id="ML996088">
    <property type="protein sequence ID" value="KAF2151428.1"/>
    <property type="molecule type" value="Genomic_DNA"/>
</dbReference>
<dbReference type="InterPro" id="IPR036390">
    <property type="entry name" value="WH_DNA-bd_sf"/>
</dbReference>
<feature type="DNA-binding region" description="Fork-head" evidence="3">
    <location>
        <begin position="656"/>
        <end position="744"/>
    </location>
</feature>
<feature type="domain" description="Fork-head" evidence="6">
    <location>
        <begin position="656"/>
        <end position="744"/>
    </location>
</feature>
<feature type="compositionally biased region" description="Pro residues" evidence="4">
    <location>
        <begin position="11"/>
        <end position="23"/>
    </location>
</feature>
<dbReference type="InterPro" id="IPR001766">
    <property type="entry name" value="Fork_head_dom"/>
</dbReference>
<proteinExistence type="predicted"/>
<dbReference type="PANTHER" id="PTHR21712">
    <property type="entry name" value="PRE-RRNA-PROCESSING PROTEIN FHL1"/>
    <property type="match status" value="1"/>
</dbReference>
<dbReference type="InterPro" id="IPR030456">
    <property type="entry name" value="TF_fork_head_CS_2"/>
</dbReference>
<feature type="domain" description="FHA" evidence="5">
    <location>
        <begin position="307"/>
        <end position="340"/>
    </location>
</feature>
<evidence type="ECO:0000256" key="1">
    <source>
        <dbReference type="ARBA" id="ARBA00023125"/>
    </source>
</evidence>
<dbReference type="SUPFAM" id="SSF46785">
    <property type="entry name" value="Winged helix' DNA-binding domain"/>
    <property type="match status" value="1"/>
</dbReference>
<dbReference type="InterPro" id="IPR045178">
    <property type="entry name" value="Fhl1/FHA1"/>
</dbReference>
<feature type="region of interest" description="Disordered" evidence="4">
    <location>
        <begin position="374"/>
        <end position="656"/>
    </location>
</feature>
<dbReference type="InterPro" id="IPR036388">
    <property type="entry name" value="WH-like_DNA-bd_sf"/>
</dbReference>
<feature type="region of interest" description="Disordered" evidence="4">
    <location>
        <begin position="1"/>
        <end position="34"/>
    </location>
</feature>
<feature type="region of interest" description="Disordered" evidence="4">
    <location>
        <begin position="963"/>
        <end position="1175"/>
    </location>
</feature>
<keyword evidence="2 3" id="KW-0539">Nucleus</keyword>
<dbReference type="SMART" id="SM00339">
    <property type="entry name" value="FH"/>
    <property type="match status" value="1"/>
</dbReference>
<dbReference type="PROSITE" id="PS50039">
    <property type="entry name" value="FORK_HEAD_3"/>
    <property type="match status" value="1"/>
</dbReference>
<feature type="compositionally biased region" description="Low complexity" evidence="4">
    <location>
        <begin position="752"/>
        <end position="778"/>
    </location>
</feature>
<feature type="compositionally biased region" description="Pro residues" evidence="4">
    <location>
        <begin position="1045"/>
        <end position="1055"/>
    </location>
</feature>
<feature type="region of interest" description="Disordered" evidence="4">
    <location>
        <begin position="174"/>
        <end position="198"/>
    </location>
</feature>
<evidence type="ECO:0000256" key="4">
    <source>
        <dbReference type="SAM" id="MobiDB-lite"/>
    </source>
</evidence>
<feature type="region of interest" description="Disordered" evidence="4">
    <location>
        <begin position="244"/>
        <end position="265"/>
    </location>
</feature>
<accession>A0A9P4J2X8</accession>
<evidence type="ECO:0000313" key="7">
    <source>
        <dbReference type="EMBL" id="KAF2151428.1"/>
    </source>
</evidence>
<feature type="compositionally biased region" description="Polar residues" evidence="4">
    <location>
        <begin position="612"/>
        <end position="625"/>
    </location>
</feature>
<feature type="compositionally biased region" description="Basic and acidic residues" evidence="4">
    <location>
        <begin position="446"/>
        <end position="470"/>
    </location>
</feature>
<evidence type="ECO:0000259" key="6">
    <source>
        <dbReference type="PROSITE" id="PS50039"/>
    </source>
</evidence>
<evidence type="ECO:0000313" key="8">
    <source>
        <dbReference type="Proteomes" id="UP000799439"/>
    </source>
</evidence>
<dbReference type="PROSITE" id="PS00658">
    <property type="entry name" value="FORK_HEAD_2"/>
    <property type="match status" value="1"/>
</dbReference>
<organism evidence="7 8">
    <name type="scientific">Myriangium duriaei CBS 260.36</name>
    <dbReference type="NCBI Taxonomy" id="1168546"/>
    <lineage>
        <taxon>Eukaryota</taxon>
        <taxon>Fungi</taxon>
        <taxon>Dikarya</taxon>
        <taxon>Ascomycota</taxon>
        <taxon>Pezizomycotina</taxon>
        <taxon>Dothideomycetes</taxon>
        <taxon>Dothideomycetidae</taxon>
        <taxon>Myriangiales</taxon>
        <taxon>Myriangiaceae</taxon>
        <taxon>Myriangium</taxon>
    </lineage>
</organism>
<dbReference type="Proteomes" id="UP000799439">
    <property type="component" value="Unassembled WGS sequence"/>
</dbReference>
<dbReference type="PROSITE" id="PS50006">
    <property type="entry name" value="FHA_DOMAIN"/>
    <property type="match status" value="1"/>
</dbReference>
<feature type="compositionally biased region" description="Low complexity" evidence="4">
    <location>
        <begin position="245"/>
        <end position="262"/>
    </location>
</feature>
<gene>
    <name evidence="7" type="ORF">K461DRAFT_280218</name>
</gene>
<dbReference type="PANTHER" id="PTHR21712:SF29">
    <property type="entry name" value="PRE-RRNA-PROCESSING PROTEIN FHL1"/>
    <property type="match status" value="1"/>
</dbReference>
<sequence length="1175" mass="124925">MAAATNALAPFGPPQTPQFPPSSPYNMTDGLIKHEDTADQHPMILANSPTNVAPNHLFQDLPVFAEYEDFAPPPVPDSTMQADIESLRDRSNRSMSLSGMPPLSGAEEFPEDFAEDASAHVASIQADLESYAAEEAASVNVEPMQAYAKLQFADGDFYVSTQAVELGRDLSAMKHERRARKQERRKKEQATEVDTPAQLEKAHLKRTIGISGSNASESGGIIGNLLYSGSEDEAKLARRRRKKFLASNDSSQSQSHSVAPASLHTNPNELSLTKALFDADFDPATSRQIEIPFVPIHPAVDRSITGISRKHIRIEYNSEKSYWELHVLGRNGAFVDDENFLEKGAVARLRHNSHIQVQGIDIVFKLPDNAREEEELAVESDAESELSKLESSPEAGIGADEHDSAASSDPETPAPKERVKLKLSLSKRGQALNEKTQKASKLSLKAAKDKDKDKAKDKDHDGDKDNDKTVAQKTIPGGAEVESVDIRPSIEGESTEVKPKPEPAGVPATPAPDLPPGSILAGLAPEEIPQKRKGPGRPPKNGVMSKRDEAIIKRKKKELQKAGREIPPLTELLAMARAEAGTTKKGDEAGEGETAVPSSGTGTGSVPAADGTASSADPSVKTQTAAEIEAAKARKQAKSPSPQKPESEYTEEELKKPQKTYVVLIHDALSASTTGIMDLQQIYDAIQKMYPYYKYKSQTQGWQSSIRHNLIGSEAFEEAGKIGKGRLWKINPNYPIDKEKKRRAPTPPTDKPSYPYYQNGQYQNNSYPAYRPSPYGTPYGPPTTAPNGARPPPPPTYGQQRNGTYYSPYATNPAGQNHASPYGAQSRPPYAHAPNQPGNANPTPGGAASNQNTASPAPRPAGPPNSQPQTTPTAAGRGQPPRSGPNPPPPGQPQQQGSIGSDDTIEEIMSYHKRYLGGFKQGAEQDAARDLFRKAVSRHIDHNKEHGEYTSEEEKKVADVIGEIIRRNKGKAKPPMQQARPVGPAGGSPQQGAVGGPQQHAAPARPAQQAGTPTPTTAPNSTGSANVHVTTTHAPAPATMQHKPPTGPSPTPVPTAPTTAAHASTPVQHQTQARPPVAGPAQPTTIDLTGPTPAATQVPRPSSTNPPAAPTPRTAGQAPQPPPAVTPTATPPTAAVTSAPVAPMGSGVATGAPVAGVKRAAEDGTDGPDAKKAKS</sequence>
<dbReference type="GO" id="GO:0005634">
    <property type="term" value="C:nucleus"/>
    <property type="evidence" value="ECO:0007669"/>
    <property type="project" value="UniProtKB-SubCell"/>
</dbReference>
<dbReference type="GO" id="GO:0043565">
    <property type="term" value="F:sequence-specific DNA binding"/>
    <property type="evidence" value="ECO:0007669"/>
    <property type="project" value="InterPro"/>
</dbReference>
<feature type="compositionally biased region" description="Basic and acidic residues" evidence="4">
    <location>
        <begin position="484"/>
        <end position="501"/>
    </location>
</feature>
<feature type="compositionally biased region" description="Polar residues" evidence="4">
    <location>
        <begin position="803"/>
        <end position="819"/>
    </location>
</feature>
<comment type="subcellular location">
    <subcellularLocation>
        <location evidence="3">Nucleus</location>
    </subcellularLocation>
</comment>
<comment type="caution">
    <text evidence="7">The sequence shown here is derived from an EMBL/GenBank/DDBJ whole genome shotgun (WGS) entry which is preliminary data.</text>
</comment>
<feature type="compositionally biased region" description="Low complexity" evidence="4">
    <location>
        <begin position="1099"/>
        <end position="1118"/>
    </location>
</feature>
<protein>
    <recommendedName>
        <fullName evidence="9">Fork-head domain-containing protein</fullName>
    </recommendedName>
</protein>
<dbReference type="PRINTS" id="PR00053">
    <property type="entry name" value="FORKHEAD"/>
</dbReference>
<evidence type="ECO:0000256" key="3">
    <source>
        <dbReference type="PROSITE-ProRule" id="PRU00089"/>
    </source>
</evidence>
<dbReference type="GO" id="GO:0003700">
    <property type="term" value="F:DNA-binding transcription factor activity"/>
    <property type="evidence" value="ECO:0007669"/>
    <property type="project" value="InterPro"/>
</dbReference>
<reference evidence="7" key="1">
    <citation type="journal article" date="2020" name="Stud. Mycol.">
        <title>101 Dothideomycetes genomes: a test case for predicting lifestyles and emergence of pathogens.</title>
        <authorList>
            <person name="Haridas S."/>
            <person name="Albert R."/>
            <person name="Binder M."/>
            <person name="Bloem J."/>
            <person name="Labutti K."/>
            <person name="Salamov A."/>
            <person name="Andreopoulos B."/>
            <person name="Baker S."/>
            <person name="Barry K."/>
            <person name="Bills G."/>
            <person name="Bluhm B."/>
            <person name="Cannon C."/>
            <person name="Castanera R."/>
            <person name="Culley D."/>
            <person name="Daum C."/>
            <person name="Ezra D."/>
            <person name="Gonzalez J."/>
            <person name="Henrissat B."/>
            <person name="Kuo A."/>
            <person name="Liang C."/>
            <person name="Lipzen A."/>
            <person name="Lutzoni F."/>
            <person name="Magnuson J."/>
            <person name="Mondo S."/>
            <person name="Nolan M."/>
            <person name="Ohm R."/>
            <person name="Pangilinan J."/>
            <person name="Park H.-J."/>
            <person name="Ramirez L."/>
            <person name="Alfaro M."/>
            <person name="Sun H."/>
            <person name="Tritt A."/>
            <person name="Yoshinaga Y."/>
            <person name="Zwiers L.-H."/>
            <person name="Turgeon B."/>
            <person name="Goodwin S."/>
            <person name="Spatafora J."/>
            <person name="Crous P."/>
            <person name="Grigoriev I."/>
        </authorList>
    </citation>
    <scope>NUCLEOTIDE SEQUENCE</scope>
    <source>
        <strain evidence="7">CBS 260.36</strain>
    </source>
</reference>
<dbReference type="GO" id="GO:0060962">
    <property type="term" value="P:regulation of ribosomal protein gene transcription by RNA polymerase II"/>
    <property type="evidence" value="ECO:0007669"/>
    <property type="project" value="InterPro"/>
</dbReference>
<feature type="compositionally biased region" description="Pro residues" evidence="4">
    <location>
        <begin position="882"/>
        <end position="892"/>
    </location>
</feature>
<dbReference type="AlphaFoldDB" id="A0A9P4J2X8"/>
<feature type="compositionally biased region" description="Basic residues" evidence="4">
    <location>
        <begin position="175"/>
        <end position="184"/>
    </location>
</feature>
<dbReference type="InterPro" id="IPR000253">
    <property type="entry name" value="FHA_dom"/>
</dbReference>
<feature type="compositionally biased region" description="Pro residues" evidence="4">
    <location>
        <begin position="857"/>
        <end position="866"/>
    </location>
</feature>
<keyword evidence="1 3" id="KW-0238">DNA-binding</keyword>
<feature type="compositionally biased region" description="Low complexity" evidence="4">
    <location>
        <begin position="1126"/>
        <end position="1143"/>
    </location>
</feature>
<evidence type="ECO:0008006" key="9">
    <source>
        <dbReference type="Google" id="ProtNLM"/>
    </source>
</evidence>
<evidence type="ECO:0000259" key="5">
    <source>
        <dbReference type="PROSITE" id="PS50006"/>
    </source>
</evidence>
<feature type="compositionally biased region" description="Pro residues" evidence="4">
    <location>
        <begin position="779"/>
        <end position="796"/>
    </location>
</feature>
<name>A0A9P4J2X8_9PEZI</name>
<feature type="compositionally biased region" description="Polar residues" evidence="4">
    <location>
        <begin position="836"/>
        <end position="855"/>
    </location>
</feature>
<dbReference type="Gene3D" id="2.60.200.20">
    <property type="match status" value="1"/>
</dbReference>
<dbReference type="SUPFAM" id="SSF49879">
    <property type="entry name" value="SMAD/FHA domain"/>
    <property type="match status" value="1"/>
</dbReference>
<evidence type="ECO:0000256" key="2">
    <source>
        <dbReference type="ARBA" id="ARBA00023242"/>
    </source>
</evidence>
<feature type="region of interest" description="Disordered" evidence="4">
    <location>
        <begin position="727"/>
        <end position="909"/>
    </location>
</feature>
<feature type="compositionally biased region" description="Low complexity" evidence="4">
    <location>
        <begin position="1056"/>
        <end position="1067"/>
    </location>
</feature>
<dbReference type="Pfam" id="PF00498">
    <property type="entry name" value="FHA"/>
    <property type="match status" value="1"/>
</dbReference>
<feature type="compositionally biased region" description="Low complexity" evidence="4">
    <location>
        <begin position="1027"/>
        <end position="1039"/>
    </location>
</feature>
<feature type="compositionally biased region" description="Low complexity" evidence="4">
    <location>
        <begin position="996"/>
        <end position="1019"/>
    </location>
</feature>